<dbReference type="EMBL" id="BART01000204">
    <property type="protein sequence ID" value="GAG67500.1"/>
    <property type="molecule type" value="Genomic_DNA"/>
</dbReference>
<evidence type="ECO:0000259" key="1">
    <source>
        <dbReference type="Pfam" id="PF00557"/>
    </source>
</evidence>
<proteinExistence type="predicted"/>
<feature type="domain" description="Peptidase M24" evidence="1">
    <location>
        <begin position="6"/>
        <end position="61"/>
    </location>
</feature>
<gene>
    <name evidence="2" type="ORF">S01H4_01187</name>
</gene>
<evidence type="ECO:0000313" key="2">
    <source>
        <dbReference type="EMBL" id="GAG67500.1"/>
    </source>
</evidence>
<dbReference type="SUPFAM" id="SSF55920">
    <property type="entry name" value="Creatinase/aminopeptidase"/>
    <property type="match status" value="1"/>
</dbReference>
<dbReference type="AlphaFoldDB" id="X0ZD36"/>
<sequence length="81" mass="9091">MGLEPIDFVGHGIGLNVHEEPYISKFSNTTLEEGMVLGVEPYYMLPEKQMGFQIEDEVIVTSQGYELISNNKDNTDLIVVN</sequence>
<accession>X0ZD36</accession>
<dbReference type="PANTHER" id="PTHR46112:SF2">
    <property type="entry name" value="XAA-PRO AMINOPEPTIDASE P-RELATED"/>
    <property type="match status" value="1"/>
</dbReference>
<dbReference type="InterPro" id="IPR000994">
    <property type="entry name" value="Pept_M24"/>
</dbReference>
<name>X0ZD36_9ZZZZ</name>
<dbReference type="InterPro" id="IPR036005">
    <property type="entry name" value="Creatinase/aminopeptidase-like"/>
</dbReference>
<dbReference type="Pfam" id="PF00557">
    <property type="entry name" value="Peptidase_M24"/>
    <property type="match status" value="1"/>
</dbReference>
<comment type="caution">
    <text evidence="2">The sequence shown here is derived from an EMBL/GenBank/DDBJ whole genome shotgun (WGS) entry which is preliminary data.</text>
</comment>
<reference evidence="2" key="1">
    <citation type="journal article" date="2014" name="Front. Microbiol.">
        <title>High frequency of phylogenetically diverse reductive dehalogenase-homologous genes in deep subseafloor sedimentary metagenomes.</title>
        <authorList>
            <person name="Kawai M."/>
            <person name="Futagami T."/>
            <person name="Toyoda A."/>
            <person name="Takaki Y."/>
            <person name="Nishi S."/>
            <person name="Hori S."/>
            <person name="Arai W."/>
            <person name="Tsubouchi T."/>
            <person name="Morono Y."/>
            <person name="Uchiyama I."/>
            <person name="Ito T."/>
            <person name="Fujiyama A."/>
            <person name="Inagaki F."/>
            <person name="Takami H."/>
        </authorList>
    </citation>
    <scope>NUCLEOTIDE SEQUENCE</scope>
    <source>
        <strain evidence="2">Expedition CK06-06</strain>
    </source>
</reference>
<protein>
    <recommendedName>
        <fullName evidence="1">Peptidase M24 domain-containing protein</fullName>
    </recommendedName>
</protein>
<dbReference type="InterPro" id="IPR050659">
    <property type="entry name" value="Peptidase_M24B"/>
</dbReference>
<dbReference type="Gene3D" id="3.90.230.10">
    <property type="entry name" value="Creatinase/methionine aminopeptidase superfamily"/>
    <property type="match status" value="1"/>
</dbReference>
<dbReference type="PANTHER" id="PTHR46112">
    <property type="entry name" value="AMINOPEPTIDASE"/>
    <property type="match status" value="1"/>
</dbReference>
<organism evidence="2">
    <name type="scientific">marine sediment metagenome</name>
    <dbReference type="NCBI Taxonomy" id="412755"/>
    <lineage>
        <taxon>unclassified sequences</taxon>
        <taxon>metagenomes</taxon>
        <taxon>ecological metagenomes</taxon>
    </lineage>
</organism>